<protein>
    <submittedName>
        <fullName evidence="1">Uncharacterized protein</fullName>
    </submittedName>
</protein>
<accession>A0A4S2N630</accession>
<gene>
    <name evidence="1" type="ORF">EX30DRAFT_356839</name>
</gene>
<name>A0A4S2N630_9PEZI</name>
<dbReference type="EMBL" id="ML220112">
    <property type="protein sequence ID" value="TGZ84643.1"/>
    <property type="molecule type" value="Genomic_DNA"/>
</dbReference>
<dbReference type="PANTHER" id="PTHR37331">
    <property type="entry name" value="YALI0F11671P"/>
    <property type="match status" value="1"/>
</dbReference>
<reference evidence="1 2" key="1">
    <citation type="submission" date="2019-04" db="EMBL/GenBank/DDBJ databases">
        <title>Comparative genomics and transcriptomics to analyze fruiting body development in filamentous ascomycetes.</title>
        <authorList>
            <consortium name="DOE Joint Genome Institute"/>
            <person name="Lutkenhaus R."/>
            <person name="Traeger S."/>
            <person name="Breuer J."/>
            <person name="Kuo A."/>
            <person name="Lipzen A."/>
            <person name="Pangilinan J."/>
            <person name="Dilworth D."/>
            <person name="Sandor L."/>
            <person name="Poggeler S."/>
            <person name="Barry K."/>
            <person name="Grigoriev I.V."/>
            <person name="Nowrousian M."/>
        </authorList>
    </citation>
    <scope>NUCLEOTIDE SEQUENCE [LARGE SCALE GENOMIC DNA]</scope>
    <source>
        <strain evidence="1 2">CBS 389.68</strain>
    </source>
</reference>
<dbReference type="STRING" id="341454.A0A4S2N630"/>
<dbReference type="PANTHER" id="PTHR37331:SF1">
    <property type="entry name" value="YALI0F11671P"/>
    <property type="match status" value="1"/>
</dbReference>
<evidence type="ECO:0000313" key="2">
    <source>
        <dbReference type="Proteomes" id="UP000298138"/>
    </source>
</evidence>
<dbReference type="InParanoid" id="A0A4S2N630"/>
<dbReference type="Proteomes" id="UP000298138">
    <property type="component" value="Unassembled WGS sequence"/>
</dbReference>
<dbReference type="OrthoDB" id="5397701at2759"/>
<proteinExistence type="predicted"/>
<sequence length="217" mass="23136">MLLLRQASPLLRARTPLIHRPAFRFVSTLPENDHIYVHPTETPQIHRLSLLPTPEPELSLGTTTVLPPTPRAFKENPLFLPLIRPILSQSAAKDPIVQSDALAFASTGGSSFHAPKPRASSGGAGGANVQGGAGGAGVGGWLHVYDMRGVPAFGRIPETEDILGSILVDGSGKLVDGSWEDNVMYRPVTAQGTIRLSDYLHQKVVDGLNKKKKSGGL</sequence>
<evidence type="ECO:0000313" key="1">
    <source>
        <dbReference type="EMBL" id="TGZ84643.1"/>
    </source>
</evidence>
<keyword evidence="2" id="KW-1185">Reference proteome</keyword>
<dbReference type="AlphaFoldDB" id="A0A4S2N630"/>
<organism evidence="1 2">
    <name type="scientific">Ascodesmis nigricans</name>
    <dbReference type="NCBI Taxonomy" id="341454"/>
    <lineage>
        <taxon>Eukaryota</taxon>
        <taxon>Fungi</taxon>
        <taxon>Dikarya</taxon>
        <taxon>Ascomycota</taxon>
        <taxon>Pezizomycotina</taxon>
        <taxon>Pezizomycetes</taxon>
        <taxon>Pezizales</taxon>
        <taxon>Ascodesmidaceae</taxon>
        <taxon>Ascodesmis</taxon>
    </lineage>
</organism>